<accession>A0A328C040</accession>
<sequence>MGNNTSVVNNVSFGNEVHFTNGTNTTVEVKKESDTKTVITVDVDLSKISTPDVSNTTLSIEPNGTVATPTDGDKLVNATTVANAINNAAFNVTIASDTTEFTDQDGKANAQVKAGSELVLKSGKNLIAKQDGSNITFATKEEVDFNKVTLSNGTTGGVNLVNEAAKPATNNNNAPTSALNITSTDGKPTQITGVGSTLNTTTIGTAPNGSVDGTKPSTVTLVDLANATNPNSAATVGDLQNMGWVVSAAGNNYTDAVKNANEVKFIGNNVAVTGVTKDGVREITIEVNATTVNNLVNTTTLSTTDGKVDTPATTDGNKLVNATTVSNAINNSGWTTTPTKVIGTDGKEVANPTAEVINPGDTVNYVSGNGTTANVTVVKGADGKDTFNVSYDVNTTTLGDDTTPNGVHANGTVAAPVDGDSFLNATTVVNAINNAAFNVTIGSNATTFTDQVGKANAQVKAGSELVFISGKNLIAKQEGTNITFATAENVSFTSVTSNNVTLNNGGNNAVNLVNEKGIAANNTASGNPIDNQSALNITDTAGNPTQITGVGSTLNTTTIGTAPNGSADGTTTNTTTLVDLVNATKPDSAATVRDLQNMGWIVSAAGNNYSDAVRNANEVKFIGEGVNVTGTTNNGVREITIAVNKGSVDSNTTTGVANGTTNFVTGDQVADAINNSGWTTKPTTVIDADGNKVENPTAQVINPGDAVNYVNGNGTTANVTVVQGKDGQPDTFNVSYNVNTTTLGDSTTPNGVHANGTVAAPVNGDSFLNATTVVNAINNAAFNVTIGSDTNTFADQEGKEDAQVKAGSELVLKSGKNLIAKQEGTNITFATAENVSFTSVTSNNVTLNNGGN</sequence>
<evidence type="ECO:0000259" key="1">
    <source>
        <dbReference type="Pfam" id="PF18669"/>
    </source>
</evidence>
<keyword evidence="3" id="KW-1185">Reference proteome</keyword>
<dbReference type="InterPro" id="IPR040482">
    <property type="entry name" value="Trp_ring"/>
</dbReference>
<dbReference type="Pfam" id="PF18669">
    <property type="entry name" value="Trp_ring"/>
    <property type="match status" value="2"/>
</dbReference>
<feature type="domain" description="Trimeric autotransporter adhesin Trp ring" evidence="1">
    <location>
        <begin position="242"/>
        <end position="288"/>
    </location>
</feature>
<evidence type="ECO:0000313" key="3">
    <source>
        <dbReference type="Proteomes" id="UP000248689"/>
    </source>
</evidence>
<gene>
    <name evidence="2" type="ORF">C5N92_01350</name>
</gene>
<name>A0A328C040_9PAST</name>
<proteinExistence type="predicted"/>
<evidence type="ECO:0000313" key="2">
    <source>
        <dbReference type="EMBL" id="RAL19669.1"/>
    </source>
</evidence>
<feature type="non-terminal residue" evidence="2">
    <location>
        <position position="852"/>
    </location>
</feature>
<dbReference type="AlphaFoldDB" id="A0A328C040"/>
<comment type="caution">
    <text evidence="2">The sequence shown here is derived from an EMBL/GenBank/DDBJ whole genome shotgun (WGS) entry which is preliminary data.</text>
</comment>
<dbReference type="InterPro" id="IPR037174">
    <property type="entry name" value="Trimeric_adhesin"/>
</dbReference>
<reference evidence="3" key="1">
    <citation type="submission" date="2018-02" db="EMBL/GenBank/DDBJ databases">
        <title>Glaesserella australis sp. nov., isolated from the lungs of pigs.</title>
        <authorList>
            <person name="Turni C."/>
            <person name="Christensen H."/>
        </authorList>
    </citation>
    <scope>NUCLEOTIDE SEQUENCE [LARGE SCALE GENOMIC DNA]</scope>
    <source>
        <strain evidence="3">HS4635</strain>
    </source>
</reference>
<dbReference type="SUPFAM" id="SSF101999">
    <property type="entry name" value="Trimeric adhesin"/>
    <property type="match status" value="1"/>
</dbReference>
<dbReference type="RefSeq" id="WP_425454605.1">
    <property type="nucleotide sequence ID" value="NZ_PTPX01000002.1"/>
</dbReference>
<dbReference type="Proteomes" id="UP000248689">
    <property type="component" value="Unassembled WGS sequence"/>
</dbReference>
<organism evidence="2 3">
    <name type="scientific">Glaesserella australis</name>
    <dbReference type="NCBI Taxonomy" id="2094024"/>
    <lineage>
        <taxon>Bacteria</taxon>
        <taxon>Pseudomonadati</taxon>
        <taxon>Pseudomonadota</taxon>
        <taxon>Gammaproteobacteria</taxon>
        <taxon>Pasteurellales</taxon>
        <taxon>Pasteurellaceae</taxon>
        <taxon>Glaesserella</taxon>
    </lineage>
</organism>
<feature type="domain" description="Trimeric autotransporter adhesin Trp ring" evidence="1">
    <location>
        <begin position="598"/>
        <end position="644"/>
    </location>
</feature>
<dbReference type="Gene3D" id="3.90.1780.10">
    <property type="entry name" value="Trimeric adhesin"/>
    <property type="match status" value="7"/>
</dbReference>
<dbReference type="EMBL" id="PTPX01000002">
    <property type="protein sequence ID" value="RAL19669.1"/>
    <property type="molecule type" value="Genomic_DNA"/>
</dbReference>
<protein>
    <recommendedName>
        <fullName evidence="1">Trimeric autotransporter adhesin Trp ring domain-containing protein</fullName>
    </recommendedName>
</protein>